<proteinExistence type="predicted"/>
<name>A0ACC1DHQ9_9NEOP</name>
<sequence>MFKFYFLFVIYFVLTVSDARGPTITKCKDADNDCILKSAKAVLPYMVEGIPEYGIPPATPIELKSYSSQFDKFIFTLTNVKVNGLDKTELIKIIRDPGASTIEVVLQAPILVKGNYEAHGELLSVPIEGNGDFEISVDNIVVDATLKIETLEKDGNKYYKINDFTFKYEITDYNKLNIILNNLFDGDKEKAEPVNNIINSSKPILVAGIAEPIVKDVVDTVVYNHVDKFFQNVPVEELEIA</sequence>
<gene>
    <name evidence="1" type="ORF">K1T71_001356</name>
</gene>
<evidence type="ECO:0000313" key="2">
    <source>
        <dbReference type="Proteomes" id="UP000824533"/>
    </source>
</evidence>
<dbReference type="EMBL" id="CM034388">
    <property type="protein sequence ID" value="KAJ0183380.1"/>
    <property type="molecule type" value="Genomic_DNA"/>
</dbReference>
<evidence type="ECO:0000313" key="1">
    <source>
        <dbReference type="EMBL" id="KAJ0183380.1"/>
    </source>
</evidence>
<accession>A0ACC1DHQ9</accession>
<keyword evidence="2" id="KW-1185">Reference proteome</keyword>
<dbReference type="Proteomes" id="UP000824533">
    <property type="component" value="Linkage Group LG02"/>
</dbReference>
<organism evidence="1 2">
    <name type="scientific">Dendrolimus kikuchii</name>
    <dbReference type="NCBI Taxonomy" id="765133"/>
    <lineage>
        <taxon>Eukaryota</taxon>
        <taxon>Metazoa</taxon>
        <taxon>Ecdysozoa</taxon>
        <taxon>Arthropoda</taxon>
        <taxon>Hexapoda</taxon>
        <taxon>Insecta</taxon>
        <taxon>Pterygota</taxon>
        <taxon>Neoptera</taxon>
        <taxon>Endopterygota</taxon>
        <taxon>Lepidoptera</taxon>
        <taxon>Glossata</taxon>
        <taxon>Ditrysia</taxon>
        <taxon>Bombycoidea</taxon>
        <taxon>Lasiocampidae</taxon>
        <taxon>Dendrolimus</taxon>
    </lineage>
</organism>
<reference evidence="1 2" key="1">
    <citation type="journal article" date="2021" name="Front. Genet.">
        <title>Chromosome-Level Genome Assembly Reveals Significant Gene Expansion in the Toll and IMD Signaling Pathways of Dendrolimus kikuchii.</title>
        <authorList>
            <person name="Zhou J."/>
            <person name="Wu P."/>
            <person name="Xiong Z."/>
            <person name="Liu N."/>
            <person name="Zhao N."/>
            <person name="Ji M."/>
            <person name="Qiu Y."/>
            <person name="Yang B."/>
        </authorList>
    </citation>
    <scope>NUCLEOTIDE SEQUENCE [LARGE SCALE GENOMIC DNA]</scope>
    <source>
        <strain evidence="1">Ann1</strain>
    </source>
</reference>
<comment type="caution">
    <text evidence="1">The sequence shown here is derived from an EMBL/GenBank/DDBJ whole genome shotgun (WGS) entry which is preliminary data.</text>
</comment>
<protein>
    <submittedName>
        <fullName evidence="1">Uncharacterized protein</fullName>
    </submittedName>
</protein>